<keyword evidence="2" id="KW-1185">Reference proteome</keyword>
<dbReference type="AlphaFoldDB" id="A0A6G0ZJH8"/>
<reference evidence="1 2" key="1">
    <citation type="submission" date="2019-08" db="EMBL/GenBank/DDBJ databases">
        <title>Whole genome of Aphis craccivora.</title>
        <authorList>
            <person name="Voronova N.V."/>
            <person name="Shulinski R.S."/>
            <person name="Bandarenka Y.V."/>
            <person name="Zhorov D.G."/>
            <person name="Warner D."/>
        </authorList>
    </citation>
    <scope>NUCLEOTIDE SEQUENCE [LARGE SCALE GENOMIC DNA]</scope>
    <source>
        <strain evidence="1">180601</strain>
        <tissue evidence="1">Whole Body</tissue>
    </source>
</reference>
<name>A0A6G0ZJH8_APHCR</name>
<feature type="non-terminal residue" evidence="1">
    <location>
        <position position="1"/>
    </location>
</feature>
<organism evidence="1 2">
    <name type="scientific">Aphis craccivora</name>
    <name type="common">Cowpea aphid</name>
    <dbReference type="NCBI Taxonomy" id="307492"/>
    <lineage>
        <taxon>Eukaryota</taxon>
        <taxon>Metazoa</taxon>
        <taxon>Ecdysozoa</taxon>
        <taxon>Arthropoda</taxon>
        <taxon>Hexapoda</taxon>
        <taxon>Insecta</taxon>
        <taxon>Pterygota</taxon>
        <taxon>Neoptera</taxon>
        <taxon>Paraneoptera</taxon>
        <taxon>Hemiptera</taxon>
        <taxon>Sternorrhyncha</taxon>
        <taxon>Aphidomorpha</taxon>
        <taxon>Aphidoidea</taxon>
        <taxon>Aphididae</taxon>
        <taxon>Aphidini</taxon>
        <taxon>Aphis</taxon>
        <taxon>Aphis</taxon>
    </lineage>
</organism>
<accession>A0A6G0ZJH8</accession>
<comment type="caution">
    <text evidence="1">The sequence shown here is derived from an EMBL/GenBank/DDBJ whole genome shotgun (WGS) entry which is preliminary data.</text>
</comment>
<proteinExistence type="predicted"/>
<feature type="non-terminal residue" evidence="1">
    <location>
        <position position="89"/>
    </location>
</feature>
<protein>
    <submittedName>
        <fullName evidence="1">Peptide transporter family 1-like isoform X2</fullName>
    </submittedName>
</protein>
<sequence length="89" mass="10630">ISYLLVRVNSNTRILNRVDTHNNNLIKEKFGNQNFYLITRNKFAIEFILIDRTFDFVYNITLTSAEQYSSTLCIMNYPIDIVYFKIENH</sequence>
<dbReference type="EMBL" id="VUJU01000330">
    <property type="protein sequence ID" value="KAF0771135.1"/>
    <property type="molecule type" value="Genomic_DNA"/>
</dbReference>
<dbReference type="Proteomes" id="UP000478052">
    <property type="component" value="Unassembled WGS sequence"/>
</dbReference>
<evidence type="ECO:0000313" key="1">
    <source>
        <dbReference type="EMBL" id="KAF0771135.1"/>
    </source>
</evidence>
<gene>
    <name evidence="1" type="ORF">FWK35_00003726</name>
</gene>
<evidence type="ECO:0000313" key="2">
    <source>
        <dbReference type="Proteomes" id="UP000478052"/>
    </source>
</evidence>